<gene>
    <name evidence="2" type="ORF">VNI00_018530</name>
</gene>
<accession>A0AAW0AXG7</accession>
<sequence length="135" mass="14715">MAKASPAAARRSPRFSTPATPTRRGGSPFSSIPSPVVIRTYLSRRKVSRKSLSANISIPKNDYLRMDSETPVVAQMGTGSKAISHQPAPFLVDNAPQLDTTASANNDGETPTLRDELRNRASCPICFQLLWEPYV</sequence>
<dbReference type="EMBL" id="JAYKXP010000245">
    <property type="protein sequence ID" value="KAK7017887.1"/>
    <property type="molecule type" value="Genomic_DNA"/>
</dbReference>
<evidence type="ECO:0000313" key="3">
    <source>
        <dbReference type="Proteomes" id="UP001383192"/>
    </source>
</evidence>
<proteinExistence type="predicted"/>
<reference evidence="2 3" key="1">
    <citation type="submission" date="2024-01" db="EMBL/GenBank/DDBJ databases">
        <title>A draft genome for a cacao thread blight-causing isolate of Paramarasmius palmivorus.</title>
        <authorList>
            <person name="Baruah I.K."/>
            <person name="Bukari Y."/>
            <person name="Amoako-Attah I."/>
            <person name="Meinhardt L.W."/>
            <person name="Bailey B.A."/>
            <person name="Cohen S.P."/>
        </authorList>
    </citation>
    <scope>NUCLEOTIDE SEQUENCE [LARGE SCALE GENOMIC DNA]</scope>
    <source>
        <strain evidence="2 3">GH-12</strain>
    </source>
</reference>
<feature type="region of interest" description="Disordered" evidence="1">
    <location>
        <begin position="1"/>
        <end position="33"/>
    </location>
</feature>
<name>A0AAW0AXG7_9AGAR</name>
<protein>
    <submittedName>
        <fullName evidence="2">Uncharacterized protein</fullName>
    </submittedName>
</protein>
<evidence type="ECO:0000256" key="1">
    <source>
        <dbReference type="SAM" id="MobiDB-lite"/>
    </source>
</evidence>
<dbReference type="Proteomes" id="UP001383192">
    <property type="component" value="Unassembled WGS sequence"/>
</dbReference>
<comment type="caution">
    <text evidence="2">The sequence shown here is derived from an EMBL/GenBank/DDBJ whole genome shotgun (WGS) entry which is preliminary data.</text>
</comment>
<evidence type="ECO:0000313" key="2">
    <source>
        <dbReference type="EMBL" id="KAK7017887.1"/>
    </source>
</evidence>
<dbReference type="AlphaFoldDB" id="A0AAW0AXG7"/>
<organism evidence="2 3">
    <name type="scientific">Paramarasmius palmivorus</name>
    <dbReference type="NCBI Taxonomy" id="297713"/>
    <lineage>
        <taxon>Eukaryota</taxon>
        <taxon>Fungi</taxon>
        <taxon>Dikarya</taxon>
        <taxon>Basidiomycota</taxon>
        <taxon>Agaricomycotina</taxon>
        <taxon>Agaricomycetes</taxon>
        <taxon>Agaricomycetidae</taxon>
        <taxon>Agaricales</taxon>
        <taxon>Marasmiineae</taxon>
        <taxon>Marasmiaceae</taxon>
        <taxon>Paramarasmius</taxon>
    </lineage>
</organism>
<keyword evidence="3" id="KW-1185">Reference proteome</keyword>